<feature type="region of interest" description="Disordered" evidence="1">
    <location>
        <begin position="74"/>
        <end position="96"/>
    </location>
</feature>
<feature type="compositionally biased region" description="Low complexity" evidence="1">
    <location>
        <begin position="762"/>
        <end position="795"/>
    </location>
</feature>
<feature type="compositionally biased region" description="Low complexity" evidence="1">
    <location>
        <begin position="502"/>
        <end position="514"/>
    </location>
</feature>
<gene>
    <name evidence="2" type="primary">SPOSA6832_00548</name>
</gene>
<feature type="non-terminal residue" evidence="2">
    <location>
        <position position="1"/>
    </location>
</feature>
<feature type="region of interest" description="Disordered" evidence="1">
    <location>
        <begin position="1"/>
        <end position="42"/>
    </location>
</feature>
<dbReference type="Proteomes" id="UP000243876">
    <property type="component" value="Unassembled WGS sequence"/>
</dbReference>
<evidence type="ECO:0000256" key="1">
    <source>
        <dbReference type="SAM" id="MobiDB-lite"/>
    </source>
</evidence>
<organism evidence="2 3">
    <name type="scientific">Sporidiobolus salmonicolor</name>
    <name type="common">Yeast-like fungus</name>
    <name type="synonym">Sporobolomyces salmonicolor</name>
    <dbReference type="NCBI Taxonomy" id="5005"/>
    <lineage>
        <taxon>Eukaryota</taxon>
        <taxon>Fungi</taxon>
        <taxon>Dikarya</taxon>
        <taxon>Basidiomycota</taxon>
        <taxon>Pucciniomycotina</taxon>
        <taxon>Microbotryomycetes</taxon>
        <taxon>Sporidiobolales</taxon>
        <taxon>Sporidiobolaceae</taxon>
        <taxon>Sporobolomyces</taxon>
    </lineage>
</organism>
<dbReference type="AlphaFoldDB" id="A0A0D6EHJ8"/>
<feature type="compositionally biased region" description="Gly residues" evidence="1">
    <location>
        <begin position="832"/>
        <end position="842"/>
    </location>
</feature>
<name>A0A0D6EHJ8_SPOSA</name>
<reference evidence="3" key="1">
    <citation type="submission" date="2015-02" db="EMBL/GenBank/DDBJ databases">
        <authorList>
            <person name="Gon?alves P."/>
        </authorList>
    </citation>
    <scope>NUCLEOTIDE SEQUENCE [LARGE SCALE GENOMIC DNA]</scope>
</reference>
<feature type="compositionally biased region" description="Polar residues" evidence="1">
    <location>
        <begin position="279"/>
        <end position="309"/>
    </location>
</feature>
<feature type="compositionally biased region" description="Low complexity" evidence="1">
    <location>
        <begin position="76"/>
        <end position="93"/>
    </location>
</feature>
<accession>A0A0D6EHJ8</accession>
<feature type="compositionally biased region" description="Low complexity" evidence="1">
    <location>
        <begin position="736"/>
        <end position="747"/>
    </location>
</feature>
<feature type="region of interest" description="Disordered" evidence="1">
    <location>
        <begin position="379"/>
        <end position="402"/>
    </location>
</feature>
<protein>
    <submittedName>
        <fullName evidence="2">SPOSA6832_00548-mRNA-1:cds</fullName>
    </submittedName>
</protein>
<dbReference type="EMBL" id="CENE01000002">
    <property type="protein sequence ID" value="CEQ39060.1"/>
    <property type="molecule type" value="Genomic_DNA"/>
</dbReference>
<feature type="region of interest" description="Disordered" evidence="1">
    <location>
        <begin position="604"/>
        <end position="851"/>
    </location>
</feature>
<proteinExistence type="predicted"/>
<sequence>MVAPPLLSFNPSEFDPLASPNRPPLGEIERDEGNQAAPLVPETPFSTALRTWSRPKVSAPPFLLHAPTNDAPLIDLAASPGPSAPSSSSAGHLPLPPSITKRPFAAAYTSSVVRRPSPLKFAIFDDSVDASAGKAGSDSPFALTSPTAAVHKGEYRQEEDVENSPIQVRGSGRKWGVMSKVKDEKRRARSRSDSVQLATFDVSLIADEGGSFLLQDTMDVTINSFALSNIGEDDEDEEVLADGKTPDEPSRGMSVMLVDGFGDSLIGEQVHTGRPRFPTSKSSPALSSNSILPPGLVTSTRQSLSRSTGPSDAPSPLPSSRPSVPSQNVEPDIFLSTLEEDADGHEVTFLNSSTASFRDYRDSPVKPRIVSIQAEAWPEDDGGEMLGGRTPRPRRNCTGRILNQTPPTAVLQSESTSTLELGLQSPILPTKPSPAPQPCSLSHVEDLASSTRTVVPTHAEIDLMSITDVLPPPPAPALAPVSKIESGAERLRRRLEELRLQKSAAPNASKATAPAPAPAPASIPATPRQPRLLTKPSLLDATPAASVAIPFAAPRLSTVKRPIASKPSALVRSESTVSVGTLIDFVTDEVDVYVTPAPSTTARSLVAPPKLTTPPPSAKQADVFSAATQKTPGERKDSTKARIDRLREERKQREETRSPVKKLSLATSVSAASSSSNGLKRPSGIVKSSSTSALSLTASRTGLRAPASSATRTVPTLADLRANRPTSLMSRNKFAPSIPKPSSTSSSGLARPSAALRPPTAPHSSSTAPASSVTSRTTTSPRKSAITRPSSSSSSLPGLKRPSFAPTQGGAALPRARVPLRSLQEPSASAGSGIGKAGGSRIGMGRPSAVR</sequence>
<keyword evidence="3" id="KW-1185">Reference proteome</keyword>
<feature type="compositionally biased region" description="Low complexity" evidence="1">
    <location>
        <begin position="661"/>
        <end position="680"/>
    </location>
</feature>
<evidence type="ECO:0000313" key="3">
    <source>
        <dbReference type="Proteomes" id="UP000243876"/>
    </source>
</evidence>
<feature type="compositionally biased region" description="Low complexity" evidence="1">
    <location>
        <begin position="688"/>
        <end position="699"/>
    </location>
</feature>
<feature type="region of interest" description="Disordered" evidence="1">
    <location>
        <begin position="502"/>
        <end position="529"/>
    </location>
</feature>
<feature type="region of interest" description="Disordered" evidence="1">
    <location>
        <begin position="233"/>
        <end position="253"/>
    </location>
</feature>
<dbReference type="OrthoDB" id="2527107at2759"/>
<feature type="region of interest" description="Disordered" evidence="1">
    <location>
        <begin position="267"/>
        <end position="328"/>
    </location>
</feature>
<feature type="compositionally biased region" description="Basic and acidic residues" evidence="1">
    <location>
        <begin position="632"/>
        <end position="658"/>
    </location>
</feature>
<evidence type="ECO:0000313" key="2">
    <source>
        <dbReference type="EMBL" id="CEQ39060.1"/>
    </source>
</evidence>